<protein>
    <recommendedName>
        <fullName evidence="1">Reverse transcriptase domain-containing protein</fullName>
    </recommendedName>
</protein>
<dbReference type="SUPFAM" id="SSF56672">
    <property type="entry name" value="DNA/RNA polymerases"/>
    <property type="match status" value="1"/>
</dbReference>
<evidence type="ECO:0000313" key="2">
    <source>
        <dbReference type="EMBL" id="JAS43816.1"/>
    </source>
</evidence>
<sequence>DSLSHKHLLDKLRALGIRGAAHQWFQSYLSGRTQITEINHVINNKSKKIRSTQAQTARGVPQGSVLGPVLFILYTNDIISVIQDNCEAFLYADDTALVVSHENVEELEVNTYIAASMAKQYSQENDLVLNEEKTQQLFFGPQRKNALTLPNISASQEAKYLGITIDCNLNWKPHVDQLCNKLSTALYVIRRLKHISNTETSRTAYFALFESQMRYGLIVWGFSSQRNLHRVLLLQKKAIRIMADLGFRDSCRGVFKRLKLQTVANLYIAEVIMHVTNKGLTNFSEAHSYNTRNKTNYRLPTHHLTAYEKKPTYIGAKLFNNLPSELKQQKGNRTFKESLLDWLLQREFYSVEEYLEQRSQPY</sequence>
<feature type="non-terminal residue" evidence="2">
    <location>
        <position position="1"/>
    </location>
</feature>
<accession>A0A1B6F0I6</accession>
<dbReference type="InterPro" id="IPR000477">
    <property type="entry name" value="RT_dom"/>
</dbReference>
<reference evidence="2" key="1">
    <citation type="submission" date="2015-11" db="EMBL/GenBank/DDBJ databases">
        <title>De novo transcriptome assembly of four potential Pierce s Disease insect vectors from Arizona vineyards.</title>
        <authorList>
            <person name="Tassone E.E."/>
        </authorList>
    </citation>
    <scope>NUCLEOTIDE SEQUENCE</scope>
</reference>
<proteinExistence type="predicted"/>
<dbReference type="Pfam" id="PF00078">
    <property type="entry name" value="RVT_1"/>
    <property type="match status" value="1"/>
</dbReference>
<dbReference type="AlphaFoldDB" id="A0A1B6F0I6"/>
<gene>
    <name evidence="2" type="ORF">g.44066</name>
</gene>
<dbReference type="PROSITE" id="PS50878">
    <property type="entry name" value="RT_POL"/>
    <property type="match status" value="1"/>
</dbReference>
<dbReference type="InterPro" id="IPR043502">
    <property type="entry name" value="DNA/RNA_pol_sf"/>
</dbReference>
<organism evidence="2">
    <name type="scientific">Cuerna arida</name>
    <dbReference type="NCBI Taxonomy" id="1464854"/>
    <lineage>
        <taxon>Eukaryota</taxon>
        <taxon>Metazoa</taxon>
        <taxon>Ecdysozoa</taxon>
        <taxon>Arthropoda</taxon>
        <taxon>Hexapoda</taxon>
        <taxon>Insecta</taxon>
        <taxon>Pterygota</taxon>
        <taxon>Neoptera</taxon>
        <taxon>Paraneoptera</taxon>
        <taxon>Hemiptera</taxon>
        <taxon>Auchenorrhyncha</taxon>
        <taxon>Membracoidea</taxon>
        <taxon>Cicadellidae</taxon>
        <taxon>Cicadellinae</taxon>
        <taxon>Proconiini</taxon>
        <taxon>Cuerna</taxon>
    </lineage>
</organism>
<dbReference type="EMBL" id="GECZ01025953">
    <property type="protein sequence ID" value="JAS43816.1"/>
    <property type="molecule type" value="Transcribed_RNA"/>
</dbReference>
<name>A0A1B6F0I6_9HEMI</name>
<feature type="domain" description="Reverse transcriptase" evidence="1">
    <location>
        <begin position="1"/>
        <end position="165"/>
    </location>
</feature>
<dbReference type="PANTHER" id="PTHR33332">
    <property type="entry name" value="REVERSE TRANSCRIPTASE DOMAIN-CONTAINING PROTEIN"/>
    <property type="match status" value="1"/>
</dbReference>
<evidence type="ECO:0000259" key="1">
    <source>
        <dbReference type="PROSITE" id="PS50878"/>
    </source>
</evidence>
<dbReference type="GO" id="GO:0071897">
    <property type="term" value="P:DNA biosynthetic process"/>
    <property type="evidence" value="ECO:0007669"/>
    <property type="project" value="UniProtKB-ARBA"/>
</dbReference>